<name>A0ABQ6MZL4_9STRA</name>
<sequence length="294" mass="31662">MASRILLLDHLNLSPLPNALPPLFEFYQDILGHLPDRRRETDRSAASGTVWMNAGATQFHLSPGPPTPNVLDGRVHLHFSPAGFESLSRHPAATVESPAAVSLRCPYGNSFLCSPGPGAPSHAQPGAAPGAACRGISELELFVVDGAHLAGIARFYERVFGARGELGGGKLRVPFGLHQAVTFREGPVENGGYEDGFGPHVSLYVDDLRGVWESAAAIDPRLIFVNPRFKNKAYTIEQAEEQCIFRLLEIVDPEDPGRVLLRMEHEVTSAVTKDGGRNPAYPREVAVMNGGGAD</sequence>
<dbReference type="Proteomes" id="UP001165060">
    <property type="component" value="Unassembled WGS sequence"/>
</dbReference>
<dbReference type="PANTHER" id="PTHR40280">
    <property type="entry name" value="BLR6907 PROTEIN"/>
    <property type="match status" value="1"/>
</dbReference>
<reference evidence="1 2" key="1">
    <citation type="journal article" date="2023" name="Commun. Biol.">
        <title>Genome analysis of Parmales, the sister group of diatoms, reveals the evolutionary specialization of diatoms from phago-mixotrophs to photoautotrophs.</title>
        <authorList>
            <person name="Ban H."/>
            <person name="Sato S."/>
            <person name="Yoshikawa S."/>
            <person name="Yamada K."/>
            <person name="Nakamura Y."/>
            <person name="Ichinomiya M."/>
            <person name="Sato N."/>
            <person name="Blanc-Mathieu R."/>
            <person name="Endo H."/>
            <person name="Kuwata A."/>
            <person name="Ogata H."/>
        </authorList>
    </citation>
    <scope>NUCLEOTIDE SEQUENCE [LARGE SCALE GENOMIC DNA]</scope>
</reference>
<evidence type="ECO:0000313" key="2">
    <source>
        <dbReference type="Proteomes" id="UP001165060"/>
    </source>
</evidence>
<evidence type="ECO:0000313" key="1">
    <source>
        <dbReference type="EMBL" id="GMI36966.1"/>
    </source>
</evidence>
<gene>
    <name evidence="1" type="ORF">TeGR_g3892</name>
</gene>
<dbReference type="PANTHER" id="PTHR40280:SF1">
    <property type="entry name" value="VOC DOMAIN-CONTAINING PROTEIN"/>
    <property type="match status" value="1"/>
</dbReference>
<accession>A0ABQ6MZL4</accession>
<protein>
    <recommendedName>
        <fullName evidence="3">VOC domain-containing protein</fullName>
    </recommendedName>
</protein>
<keyword evidence="2" id="KW-1185">Reference proteome</keyword>
<organism evidence="1 2">
    <name type="scientific">Tetraparma gracilis</name>
    <dbReference type="NCBI Taxonomy" id="2962635"/>
    <lineage>
        <taxon>Eukaryota</taxon>
        <taxon>Sar</taxon>
        <taxon>Stramenopiles</taxon>
        <taxon>Ochrophyta</taxon>
        <taxon>Bolidophyceae</taxon>
        <taxon>Parmales</taxon>
        <taxon>Triparmaceae</taxon>
        <taxon>Tetraparma</taxon>
    </lineage>
</organism>
<evidence type="ECO:0008006" key="3">
    <source>
        <dbReference type="Google" id="ProtNLM"/>
    </source>
</evidence>
<dbReference type="EMBL" id="BRYB01001950">
    <property type="protein sequence ID" value="GMI36966.1"/>
    <property type="molecule type" value="Genomic_DNA"/>
</dbReference>
<comment type="caution">
    <text evidence="1">The sequence shown here is derived from an EMBL/GenBank/DDBJ whole genome shotgun (WGS) entry which is preliminary data.</text>
</comment>
<proteinExistence type="predicted"/>